<comment type="caution">
    <text evidence="2">The sequence shown here is derived from an EMBL/GenBank/DDBJ whole genome shotgun (WGS) entry which is preliminary data.</text>
</comment>
<dbReference type="EMBL" id="BMNA01000003">
    <property type="protein sequence ID" value="GGL99650.1"/>
    <property type="molecule type" value="Genomic_DNA"/>
</dbReference>
<sequence length="290" mass="29811">MADPPPPVSVDGYSGFGGSKATIELDLGSSGVTAKPPQDVGRGQSSSSPTPDPCWYEPVAYSALTASYFAGHDQSKGTLYRVSCPDDLDRDTGQGVFSVAGYTWADAGAAPVAPPPDPEELARQAYGELPIPNPTIHLGPDPDRLAVQLWTWLWVDDPGQLSKTVTARGLSVTATATLASTTWSLGEPVGDPDGGGSGAATVTCAGPGTAPASGAAGSAPPACGYRFHWRSTPDRTGGSGRWPITATARWEVRWTATNGAGGTLDPPLETTTTTAATVGEYRTVLVDGDH</sequence>
<evidence type="ECO:0008006" key="4">
    <source>
        <dbReference type="Google" id="ProtNLM"/>
    </source>
</evidence>
<evidence type="ECO:0000313" key="2">
    <source>
        <dbReference type="EMBL" id="GGL99650.1"/>
    </source>
</evidence>
<accession>A0A917SVC4</accession>
<dbReference type="AlphaFoldDB" id="A0A917SVC4"/>
<reference evidence="2" key="2">
    <citation type="submission" date="2020-09" db="EMBL/GenBank/DDBJ databases">
        <authorList>
            <person name="Sun Q."/>
            <person name="Zhou Y."/>
        </authorList>
    </citation>
    <scope>NUCLEOTIDE SEQUENCE</scope>
    <source>
        <strain evidence="2">CGMCC 4.7308</strain>
    </source>
</reference>
<feature type="region of interest" description="Disordered" evidence="1">
    <location>
        <begin position="27"/>
        <end position="53"/>
    </location>
</feature>
<evidence type="ECO:0000256" key="1">
    <source>
        <dbReference type="SAM" id="MobiDB-lite"/>
    </source>
</evidence>
<evidence type="ECO:0000313" key="3">
    <source>
        <dbReference type="Proteomes" id="UP000655208"/>
    </source>
</evidence>
<gene>
    <name evidence="2" type="ORF">GCM10011594_19500</name>
</gene>
<name>A0A917SVC4_9ACTN</name>
<keyword evidence="3" id="KW-1185">Reference proteome</keyword>
<organism evidence="2 3">
    <name type="scientific">Nakamurella endophytica</name>
    <dbReference type="NCBI Taxonomy" id="1748367"/>
    <lineage>
        <taxon>Bacteria</taxon>
        <taxon>Bacillati</taxon>
        <taxon>Actinomycetota</taxon>
        <taxon>Actinomycetes</taxon>
        <taxon>Nakamurellales</taxon>
        <taxon>Nakamurellaceae</taxon>
        <taxon>Nakamurella</taxon>
    </lineage>
</organism>
<protein>
    <recommendedName>
        <fullName evidence="4">ATP/GTP-binding protein</fullName>
    </recommendedName>
</protein>
<dbReference type="Proteomes" id="UP000655208">
    <property type="component" value="Unassembled WGS sequence"/>
</dbReference>
<reference evidence="2" key="1">
    <citation type="journal article" date="2014" name="Int. J. Syst. Evol. Microbiol.">
        <title>Complete genome sequence of Corynebacterium casei LMG S-19264T (=DSM 44701T), isolated from a smear-ripened cheese.</title>
        <authorList>
            <consortium name="US DOE Joint Genome Institute (JGI-PGF)"/>
            <person name="Walter F."/>
            <person name="Albersmeier A."/>
            <person name="Kalinowski J."/>
            <person name="Ruckert C."/>
        </authorList>
    </citation>
    <scope>NUCLEOTIDE SEQUENCE</scope>
    <source>
        <strain evidence="2">CGMCC 4.7308</strain>
    </source>
</reference>
<proteinExistence type="predicted"/>